<sequence length="112" mass="13142">MGPYRVLERIGPVAYRLELPPAMDAFHKFFPVSLLRKCITHRENIISESPPDLQENMTIVGRPVRIVDQKIWTNQKKMVKLIQVVWDCDGGEETTWEPDEVMKANFKKWFVN</sequence>
<protein>
    <submittedName>
        <fullName evidence="3">Uncharacterized protein LOC109127714</fullName>
    </submittedName>
</protein>
<dbReference type="InterPro" id="IPR056924">
    <property type="entry name" value="SH3_Tf2-1"/>
</dbReference>
<dbReference type="Proteomes" id="UP000694864">
    <property type="component" value="Chromosome 1"/>
</dbReference>
<keyword evidence="2" id="KW-1185">Reference proteome</keyword>
<reference evidence="3" key="2">
    <citation type="submission" date="2025-08" db="UniProtKB">
        <authorList>
            <consortium name="RefSeq"/>
        </authorList>
    </citation>
    <scope>IDENTIFICATION</scope>
    <source>
        <tissue evidence="3">Leaf</tissue>
    </source>
</reference>
<dbReference type="RefSeq" id="XP_019088621.1">
    <property type="nucleotide sequence ID" value="XM_019233076.1"/>
</dbReference>
<dbReference type="Pfam" id="PF24626">
    <property type="entry name" value="SH3_Tf2-1"/>
    <property type="match status" value="1"/>
</dbReference>
<gene>
    <name evidence="3" type="primary">LOC109127714</name>
</gene>
<reference evidence="2" key="1">
    <citation type="journal article" date="2014" name="Nat. Commun.">
        <title>The emerging biofuel crop Camelina sativa retains a highly undifferentiated hexaploid genome structure.</title>
        <authorList>
            <person name="Kagale S."/>
            <person name="Koh C."/>
            <person name="Nixon J."/>
            <person name="Bollina V."/>
            <person name="Clarke W.E."/>
            <person name="Tuteja R."/>
            <person name="Spillane C."/>
            <person name="Robinson S.J."/>
            <person name="Links M.G."/>
            <person name="Clarke C."/>
            <person name="Higgins E.E."/>
            <person name="Huebert T."/>
            <person name="Sharpe A.G."/>
            <person name="Parkin I.A."/>
        </authorList>
    </citation>
    <scope>NUCLEOTIDE SEQUENCE [LARGE SCALE GENOMIC DNA]</scope>
    <source>
        <strain evidence="2">cv. DH55</strain>
    </source>
</reference>
<accession>A0ABM1QPD3</accession>
<proteinExistence type="predicted"/>
<evidence type="ECO:0000313" key="3">
    <source>
        <dbReference type="RefSeq" id="XP_019088621.1"/>
    </source>
</evidence>
<organism evidence="2 3">
    <name type="scientific">Camelina sativa</name>
    <name type="common">False flax</name>
    <name type="synonym">Myagrum sativum</name>
    <dbReference type="NCBI Taxonomy" id="90675"/>
    <lineage>
        <taxon>Eukaryota</taxon>
        <taxon>Viridiplantae</taxon>
        <taxon>Streptophyta</taxon>
        <taxon>Embryophyta</taxon>
        <taxon>Tracheophyta</taxon>
        <taxon>Spermatophyta</taxon>
        <taxon>Magnoliopsida</taxon>
        <taxon>eudicotyledons</taxon>
        <taxon>Gunneridae</taxon>
        <taxon>Pentapetalae</taxon>
        <taxon>rosids</taxon>
        <taxon>malvids</taxon>
        <taxon>Brassicales</taxon>
        <taxon>Brassicaceae</taxon>
        <taxon>Camelineae</taxon>
        <taxon>Camelina</taxon>
    </lineage>
</organism>
<feature type="domain" description="Tf2-1-like SH3-like" evidence="1">
    <location>
        <begin position="1"/>
        <end position="38"/>
    </location>
</feature>
<evidence type="ECO:0000313" key="2">
    <source>
        <dbReference type="Proteomes" id="UP000694864"/>
    </source>
</evidence>
<dbReference type="GeneID" id="109127714"/>
<evidence type="ECO:0000259" key="1">
    <source>
        <dbReference type="Pfam" id="PF24626"/>
    </source>
</evidence>
<dbReference type="PANTHER" id="PTHR46148">
    <property type="entry name" value="CHROMO DOMAIN-CONTAINING PROTEIN"/>
    <property type="match status" value="1"/>
</dbReference>
<dbReference type="PANTHER" id="PTHR46148:SF52">
    <property type="entry name" value="OS04G0603800 PROTEIN"/>
    <property type="match status" value="1"/>
</dbReference>
<name>A0ABM1QPD3_CAMSA</name>